<evidence type="ECO:0000313" key="2">
    <source>
        <dbReference type="EMBL" id="KAJ8778092.1"/>
    </source>
</evidence>
<sequence length="317" mass="33774">MAGLDPAPSVAVPLYLPSLIPPHTGVLPSGDLRGVRVSSLCWALRAERTATSGAVCRDSQLMDGDPKAPGGYAWARYPGLSHLLPASPSTHSFNWRRHPSISEGTPHCEPVPAGTSAVACPLTSTKPLPSCQVCFRHTDHTTRLMVASGMKSTFPDGCSSRPSAVPELLNPRPDLARPETQAGPTSPGPTHTAFPATWALPGDHLALHGYPQSLCFVRLPSAERRAGDAAPLPHLSSSRRGSSSKVPRLQALQAHGNLLRGSSQTREDFTRQKTRSSHVVEENTSRGKRSSSGQMPSEMCKDSVFSGNSRGTNSWLS</sequence>
<dbReference type="EMBL" id="JAIQCJ010002272">
    <property type="protein sequence ID" value="KAJ8778092.1"/>
    <property type="molecule type" value="Genomic_DNA"/>
</dbReference>
<keyword evidence="3" id="KW-1185">Reference proteome</keyword>
<protein>
    <submittedName>
        <fullName evidence="2">Uncharacterized protein</fullName>
    </submittedName>
</protein>
<accession>A0AB34GFM0</accession>
<proteinExistence type="predicted"/>
<feature type="region of interest" description="Disordered" evidence="1">
    <location>
        <begin position="153"/>
        <end position="195"/>
    </location>
</feature>
<evidence type="ECO:0000256" key="1">
    <source>
        <dbReference type="SAM" id="MobiDB-lite"/>
    </source>
</evidence>
<gene>
    <name evidence="2" type="ORF">J1605_013952</name>
</gene>
<organism evidence="2 3">
    <name type="scientific">Eschrichtius robustus</name>
    <name type="common">California gray whale</name>
    <name type="synonym">Eschrichtius gibbosus</name>
    <dbReference type="NCBI Taxonomy" id="9764"/>
    <lineage>
        <taxon>Eukaryota</taxon>
        <taxon>Metazoa</taxon>
        <taxon>Chordata</taxon>
        <taxon>Craniata</taxon>
        <taxon>Vertebrata</taxon>
        <taxon>Euteleostomi</taxon>
        <taxon>Mammalia</taxon>
        <taxon>Eutheria</taxon>
        <taxon>Laurasiatheria</taxon>
        <taxon>Artiodactyla</taxon>
        <taxon>Whippomorpha</taxon>
        <taxon>Cetacea</taxon>
        <taxon>Mysticeti</taxon>
        <taxon>Eschrichtiidae</taxon>
        <taxon>Eschrichtius</taxon>
    </lineage>
</organism>
<feature type="compositionally biased region" description="Polar residues" evidence="1">
    <location>
        <begin position="305"/>
        <end position="317"/>
    </location>
</feature>
<dbReference type="Proteomes" id="UP001159641">
    <property type="component" value="Unassembled WGS sequence"/>
</dbReference>
<evidence type="ECO:0000313" key="3">
    <source>
        <dbReference type="Proteomes" id="UP001159641"/>
    </source>
</evidence>
<comment type="caution">
    <text evidence="2">The sequence shown here is derived from an EMBL/GenBank/DDBJ whole genome shotgun (WGS) entry which is preliminary data.</text>
</comment>
<dbReference type="AlphaFoldDB" id="A0AB34GFM0"/>
<name>A0AB34GFM0_ESCRO</name>
<feature type="region of interest" description="Disordered" evidence="1">
    <location>
        <begin position="254"/>
        <end position="317"/>
    </location>
</feature>
<reference evidence="2 3" key="1">
    <citation type="submission" date="2022-11" db="EMBL/GenBank/DDBJ databases">
        <title>Whole genome sequence of Eschrichtius robustus ER-17-0199.</title>
        <authorList>
            <person name="Bruniche-Olsen A."/>
            <person name="Black A.N."/>
            <person name="Fields C.J."/>
            <person name="Walden K."/>
            <person name="Dewoody J.A."/>
        </authorList>
    </citation>
    <scope>NUCLEOTIDE SEQUENCE [LARGE SCALE GENOMIC DNA]</scope>
    <source>
        <strain evidence="2">ER-17-0199</strain>
        <tissue evidence="2">Blubber</tissue>
    </source>
</reference>